<dbReference type="AlphaFoldDB" id="A0A9W9K853"/>
<feature type="region of interest" description="Disordered" evidence="1">
    <location>
        <begin position="322"/>
        <end position="345"/>
    </location>
</feature>
<organism evidence="2 3">
    <name type="scientific">Penicillium alfredii</name>
    <dbReference type="NCBI Taxonomy" id="1506179"/>
    <lineage>
        <taxon>Eukaryota</taxon>
        <taxon>Fungi</taxon>
        <taxon>Dikarya</taxon>
        <taxon>Ascomycota</taxon>
        <taxon>Pezizomycotina</taxon>
        <taxon>Eurotiomycetes</taxon>
        <taxon>Eurotiomycetidae</taxon>
        <taxon>Eurotiales</taxon>
        <taxon>Aspergillaceae</taxon>
        <taxon>Penicillium</taxon>
    </lineage>
</organism>
<accession>A0A9W9K853</accession>
<dbReference type="EMBL" id="JAPMSZ010000007">
    <property type="protein sequence ID" value="KAJ5096061.1"/>
    <property type="molecule type" value="Genomic_DNA"/>
</dbReference>
<protein>
    <submittedName>
        <fullName evidence="2">Lipopolysaccharide-modifying protein</fullName>
    </submittedName>
</protein>
<evidence type="ECO:0000256" key="1">
    <source>
        <dbReference type="SAM" id="MobiDB-lite"/>
    </source>
</evidence>
<reference evidence="2" key="2">
    <citation type="journal article" date="2023" name="IMA Fungus">
        <title>Comparative genomic study of the Penicillium genus elucidates a diverse pangenome and 15 lateral gene transfer events.</title>
        <authorList>
            <person name="Petersen C."/>
            <person name="Sorensen T."/>
            <person name="Nielsen M.R."/>
            <person name="Sondergaard T.E."/>
            <person name="Sorensen J.L."/>
            <person name="Fitzpatrick D.A."/>
            <person name="Frisvad J.C."/>
            <person name="Nielsen K.L."/>
        </authorList>
    </citation>
    <scope>NUCLEOTIDE SEQUENCE</scope>
    <source>
        <strain evidence="2">IBT 34128</strain>
    </source>
</reference>
<feature type="compositionally biased region" description="Polar residues" evidence="1">
    <location>
        <begin position="275"/>
        <end position="291"/>
    </location>
</feature>
<evidence type="ECO:0000313" key="3">
    <source>
        <dbReference type="Proteomes" id="UP001141434"/>
    </source>
</evidence>
<name>A0A9W9K853_9EURO</name>
<keyword evidence="3" id="KW-1185">Reference proteome</keyword>
<comment type="caution">
    <text evidence="2">The sequence shown here is derived from an EMBL/GenBank/DDBJ whole genome shotgun (WGS) entry which is preliminary data.</text>
</comment>
<evidence type="ECO:0000313" key="2">
    <source>
        <dbReference type="EMBL" id="KAJ5096061.1"/>
    </source>
</evidence>
<proteinExistence type="predicted"/>
<gene>
    <name evidence="2" type="ORF">NUU61_005417</name>
</gene>
<reference evidence="2" key="1">
    <citation type="submission" date="2022-11" db="EMBL/GenBank/DDBJ databases">
        <authorList>
            <person name="Petersen C."/>
        </authorList>
    </citation>
    <scope>NUCLEOTIDE SEQUENCE</scope>
    <source>
        <strain evidence="2">IBT 34128</strain>
    </source>
</reference>
<dbReference type="GeneID" id="81395167"/>
<dbReference type="OrthoDB" id="4347872at2759"/>
<dbReference type="Proteomes" id="UP001141434">
    <property type="component" value="Unassembled WGS sequence"/>
</dbReference>
<feature type="region of interest" description="Disordered" evidence="1">
    <location>
        <begin position="259"/>
        <end position="295"/>
    </location>
</feature>
<sequence length="436" mass="47933">MAPSRGNPGIESGSVDHLDEDNAQRSLMNNPPPVIPTPRSTTTTATLTGLLKRSGAIRRQTNPLPMSSRRPSMSVLTPPGNVLDRQAMVQSPVASTAVEDDHSSVFSASSMTTQEWIHDDPSQVSSLRLRCAGALRRGNRPLMQQGQSPFNSFSESFCTEFEDQTRQPVTAWTLEGIQKLMSLMTTWVLNDMPASEMGSLITSMLYQRDDHIGGRLTRMVNDRESYTNIAHAILEHYHVCDDNGKPLWKYLIPGDPNLRPGDKNETFLRRPRPQRSATTPASGTGTRSQDSPFYHLPSPQPIHPICWPFFLSDLDLEHFVDTPQTSTDSQEPPPGSFDNGPVLRNAERRVSRAGTGSMPRAMSAEIVNPAPISPSPQTNQTKQQSRPHRSLPTSVPAPVCSSSVSATPAPIPNRLTFSLLPFLSHTGLDFFLSFGC</sequence>
<dbReference type="RefSeq" id="XP_056511612.1">
    <property type="nucleotide sequence ID" value="XM_056655999.1"/>
</dbReference>
<feature type="region of interest" description="Disordered" evidence="1">
    <location>
        <begin position="368"/>
        <end position="397"/>
    </location>
</feature>
<feature type="compositionally biased region" description="Polar residues" evidence="1">
    <location>
        <begin position="375"/>
        <end position="384"/>
    </location>
</feature>